<dbReference type="Pfam" id="PF21012">
    <property type="entry name" value="DUF6850"/>
    <property type="match status" value="1"/>
</dbReference>
<dbReference type="PATRIC" id="fig|1203610.3.peg.4235"/>
<dbReference type="SUPFAM" id="SSF56925">
    <property type="entry name" value="OMPA-like"/>
    <property type="match status" value="1"/>
</dbReference>
<keyword evidence="1" id="KW-0732">Signal</keyword>
<reference evidence="3 4" key="1">
    <citation type="submission" date="2013-04" db="EMBL/GenBank/DDBJ databases">
        <title>The Genome Sequence of Parabacteroides gordonii DSM 23371.</title>
        <authorList>
            <consortium name="The Broad Institute Genomics Platform"/>
            <person name="Earl A."/>
            <person name="Ward D."/>
            <person name="Feldgarden M."/>
            <person name="Gevers D."/>
            <person name="Martens E."/>
            <person name="Sakamoto M."/>
            <person name="Benno Y."/>
            <person name="Suzuki N."/>
            <person name="Matsunaga N."/>
            <person name="Koshihara K."/>
            <person name="Seki M."/>
            <person name="Komiya H."/>
            <person name="Walker B."/>
            <person name="Young S."/>
            <person name="Zeng Q."/>
            <person name="Gargeya S."/>
            <person name="Fitzgerald M."/>
            <person name="Haas B."/>
            <person name="Abouelleil A."/>
            <person name="Allen A.W."/>
            <person name="Alvarado L."/>
            <person name="Arachchi H.M."/>
            <person name="Berlin A.M."/>
            <person name="Chapman S.B."/>
            <person name="Gainer-Dewar J."/>
            <person name="Goldberg J."/>
            <person name="Griggs A."/>
            <person name="Gujja S."/>
            <person name="Hansen M."/>
            <person name="Howarth C."/>
            <person name="Imamovic A."/>
            <person name="Ireland A."/>
            <person name="Larimer J."/>
            <person name="McCowan C."/>
            <person name="Murphy C."/>
            <person name="Pearson M."/>
            <person name="Poon T.W."/>
            <person name="Priest M."/>
            <person name="Roberts A."/>
            <person name="Saif S."/>
            <person name="Shea T."/>
            <person name="Sisk P."/>
            <person name="Sykes S."/>
            <person name="Wortman J."/>
            <person name="Nusbaum C."/>
            <person name="Birren B."/>
        </authorList>
    </citation>
    <scope>NUCLEOTIDE SEQUENCE [LARGE SCALE GENOMIC DNA]</scope>
    <source>
        <strain evidence="3 4">MS-1</strain>
    </source>
</reference>
<gene>
    <name evidence="3" type="ORF">HMPREF1536_04161</name>
</gene>
<dbReference type="InterPro" id="IPR011250">
    <property type="entry name" value="OMP/PagP_B-barrel"/>
</dbReference>
<dbReference type="InterPro" id="IPR049236">
    <property type="entry name" value="DUF6850"/>
</dbReference>
<dbReference type="HOGENOM" id="CLU_562197_0_0_10"/>
<dbReference type="AlphaFoldDB" id="A0A0F5IZK9"/>
<feature type="signal peptide" evidence="1">
    <location>
        <begin position="1"/>
        <end position="22"/>
    </location>
</feature>
<protein>
    <recommendedName>
        <fullName evidence="2">DUF6850 domain-containing protein</fullName>
    </recommendedName>
</protein>
<dbReference type="Proteomes" id="UP000033035">
    <property type="component" value="Unassembled WGS sequence"/>
</dbReference>
<evidence type="ECO:0000313" key="3">
    <source>
        <dbReference type="EMBL" id="KKB50622.1"/>
    </source>
</evidence>
<dbReference type="EMBL" id="AQHW01000020">
    <property type="protein sequence ID" value="KKB50622.1"/>
    <property type="molecule type" value="Genomic_DNA"/>
</dbReference>
<name>A0A0F5IZK9_9BACT</name>
<accession>A0A0F5IZK9</accession>
<organism evidence="3 4">
    <name type="scientific">Parabacteroides gordonii MS-1 = DSM 23371</name>
    <dbReference type="NCBI Taxonomy" id="1203610"/>
    <lineage>
        <taxon>Bacteria</taxon>
        <taxon>Pseudomonadati</taxon>
        <taxon>Bacteroidota</taxon>
        <taxon>Bacteroidia</taxon>
        <taxon>Bacteroidales</taxon>
        <taxon>Tannerellaceae</taxon>
        <taxon>Parabacteroides</taxon>
    </lineage>
</organism>
<feature type="domain" description="DUF6850" evidence="2">
    <location>
        <begin position="47"/>
        <end position="515"/>
    </location>
</feature>
<feature type="chain" id="PRO_5002488355" description="DUF6850 domain-containing protein" evidence="1">
    <location>
        <begin position="23"/>
        <end position="515"/>
    </location>
</feature>
<keyword evidence="4" id="KW-1185">Reference proteome</keyword>
<dbReference type="STRING" id="1203610.HMPREF1536_04161"/>
<proteinExistence type="predicted"/>
<evidence type="ECO:0000313" key="4">
    <source>
        <dbReference type="Proteomes" id="UP000033035"/>
    </source>
</evidence>
<comment type="caution">
    <text evidence="3">The sequence shown here is derived from an EMBL/GenBank/DDBJ whole genome shotgun (WGS) entry which is preliminary data.</text>
</comment>
<evidence type="ECO:0000256" key="1">
    <source>
        <dbReference type="SAM" id="SignalP"/>
    </source>
</evidence>
<evidence type="ECO:0000259" key="2">
    <source>
        <dbReference type="Pfam" id="PF21012"/>
    </source>
</evidence>
<sequence>MAMRSREILFGLLFSLSTTVSAQTDTLYIPSIKEVYRHNSWLGGANPVGLSFNRFRSFSVAEASYGHHKGNFGNVSLPASADVYSVYSESFQTVNKVSLYGKIGYTQFQNRQQNWNGMTGDYWQAINLCDSISGKQRSEQYQLSGGFSLPIHRQWLLGVKADYKVQLTAKDIDPRNKNQWMEWRLTPGVGYLCGNLYWGASLLYVRRKETVDYQNMGSHTTYPVLVAYPLGFFKTLSWGENVNWYYTGQEVGGALQFDLNRGSFQLYQEICGSFAGQTVESDRIKNKKEGETDSWQVEYKGKLQQVFPGCRHEWEWLATFSHADNFDPLQHQVESDTWQSDGRLLRSTRRTSRYALNYGYYRLRDAWHSYFYILSGISYRQAKTALLFYPAEYTQPIHRFTIHTTFVQNFLLPNASLDLSLGTQYGKGGGSIMEEKQLSPEENAPEITLWQNHSRLQQVFDYETMSRWGLHSSVTYTRSTLFRWFIQLTFDFEKTPRDVIYTDSRKITAQIGLLF</sequence>